<keyword evidence="3" id="KW-0479">Metal-binding</keyword>
<dbReference type="Pfam" id="PF00293">
    <property type="entry name" value="NUDIX"/>
    <property type="match status" value="1"/>
</dbReference>
<dbReference type="PANTHER" id="PTHR12318">
    <property type="entry name" value="TESTOSTERONE-REGULATED PROTEIN RP2"/>
    <property type="match status" value="1"/>
</dbReference>
<evidence type="ECO:0000256" key="5">
    <source>
        <dbReference type="ARBA" id="ARBA00022842"/>
    </source>
</evidence>
<dbReference type="InterPro" id="IPR015797">
    <property type="entry name" value="NUDIX_hydrolase-like_dom_sf"/>
</dbReference>
<dbReference type="KEGG" id="smic:SmB9_30200"/>
<dbReference type="CDD" id="cd18870">
    <property type="entry name" value="NUDIX_AcylCoAdiphos_Nudt19"/>
    <property type="match status" value="1"/>
</dbReference>
<dbReference type="SUPFAM" id="SSF55811">
    <property type="entry name" value="Nudix"/>
    <property type="match status" value="1"/>
</dbReference>
<evidence type="ECO:0000256" key="4">
    <source>
        <dbReference type="ARBA" id="ARBA00022801"/>
    </source>
</evidence>
<dbReference type="Proteomes" id="UP000275727">
    <property type="component" value="Chromosome"/>
</dbReference>
<evidence type="ECO:0000256" key="3">
    <source>
        <dbReference type="ARBA" id="ARBA00022723"/>
    </source>
</evidence>
<dbReference type="Gene3D" id="3.90.79.10">
    <property type="entry name" value="Nucleoside Triphosphate Pyrophosphohydrolase"/>
    <property type="match status" value="1"/>
</dbReference>
<keyword evidence="6" id="KW-0464">Manganese</keyword>
<dbReference type="PROSITE" id="PS51462">
    <property type="entry name" value="NUDIX"/>
    <property type="match status" value="1"/>
</dbReference>
<evidence type="ECO:0000313" key="9">
    <source>
        <dbReference type="Proteomes" id="UP000275727"/>
    </source>
</evidence>
<dbReference type="GO" id="GO:0016818">
    <property type="term" value="F:hydrolase activity, acting on acid anhydrides, in phosphorus-containing anhydrides"/>
    <property type="evidence" value="ECO:0007669"/>
    <property type="project" value="InterPro"/>
</dbReference>
<organism evidence="8 9">
    <name type="scientific">Sphingosinicella microcystinivorans</name>
    <dbReference type="NCBI Taxonomy" id="335406"/>
    <lineage>
        <taxon>Bacteria</taxon>
        <taxon>Pseudomonadati</taxon>
        <taxon>Pseudomonadota</taxon>
        <taxon>Alphaproteobacteria</taxon>
        <taxon>Sphingomonadales</taxon>
        <taxon>Sphingosinicellaceae</taxon>
        <taxon>Sphingosinicella</taxon>
    </lineage>
</organism>
<sequence>MDEKMIGIAPLGKQALRVHIRRMSTNDDAKPAATLILLREGSGTPEIFMQTRAQTMGFAAGMIAFPGGKVDAHDLSLATSRLVASRHDLDLEEIAARVAAVRESFEEAGVLLTQGRKIAPRDFIEAQPAIASRALSFSDFLARHDQQIDLDVLFPFARWVPPPGLHGKRYDTRFYLARLPEGASAGHDGNEATTSGWITPSEAIARADRQEAAVMFPTRRNLERLAQHGSIEALIAHAMETPIVVVQPEVRMCEDGPHLCIPEGIGYPVTREPLETARRA</sequence>
<gene>
    <name evidence="8" type="ORF">SmB9_30200</name>
</gene>
<dbReference type="InterPro" id="IPR000086">
    <property type="entry name" value="NUDIX_hydrolase_dom"/>
</dbReference>
<dbReference type="EMBL" id="AP018711">
    <property type="protein sequence ID" value="BBE35362.1"/>
    <property type="molecule type" value="Genomic_DNA"/>
</dbReference>
<dbReference type="AlphaFoldDB" id="A0AAD1D7M0"/>
<name>A0AAD1D7M0_SPHMI</name>
<evidence type="ECO:0000256" key="6">
    <source>
        <dbReference type="ARBA" id="ARBA00023211"/>
    </source>
</evidence>
<evidence type="ECO:0000256" key="2">
    <source>
        <dbReference type="ARBA" id="ARBA00001946"/>
    </source>
</evidence>
<dbReference type="GO" id="GO:0046872">
    <property type="term" value="F:metal ion binding"/>
    <property type="evidence" value="ECO:0007669"/>
    <property type="project" value="UniProtKB-KW"/>
</dbReference>
<evidence type="ECO:0000313" key="8">
    <source>
        <dbReference type="EMBL" id="BBE35362.1"/>
    </source>
</evidence>
<comment type="cofactor">
    <cofactor evidence="1">
        <name>Mn(2+)</name>
        <dbReference type="ChEBI" id="CHEBI:29035"/>
    </cofactor>
</comment>
<keyword evidence="5" id="KW-0460">Magnesium</keyword>
<keyword evidence="4 8" id="KW-0378">Hydrolase</keyword>
<protein>
    <submittedName>
        <fullName evidence="8">NUDIX hydrolase</fullName>
    </submittedName>
</protein>
<evidence type="ECO:0000256" key="1">
    <source>
        <dbReference type="ARBA" id="ARBA00001936"/>
    </source>
</evidence>
<feature type="domain" description="Nudix hydrolase" evidence="7">
    <location>
        <begin position="28"/>
        <end position="220"/>
    </location>
</feature>
<dbReference type="PANTHER" id="PTHR12318:SF0">
    <property type="entry name" value="ACYL-COENZYME A DIPHOSPHATASE NUDT19"/>
    <property type="match status" value="1"/>
</dbReference>
<accession>A0AAD1D7M0</accession>
<proteinExistence type="predicted"/>
<evidence type="ECO:0000259" key="7">
    <source>
        <dbReference type="PROSITE" id="PS51462"/>
    </source>
</evidence>
<comment type="cofactor">
    <cofactor evidence="2">
        <name>Mg(2+)</name>
        <dbReference type="ChEBI" id="CHEBI:18420"/>
    </cofactor>
</comment>
<reference evidence="8 9" key="1">
    <citation type="submission" date="2018-06" db="EMBL/GenBank/DDBJ databases">
        <title>Complete Genome Sequence of the Microcystin-Degrading Bacterium Sphingosinicella microcystinivorans Strain B-9.</title>
        <authorList>
            <person name="Jin H."/>
            <person name="Nishizawa T."/>
            <person name="Guo Y."/>
            <person name="Nishizawa A."/>
            <person name="Park H."/>
            <person name="Kato H."/>
            <person name="Tsuji K."/>
            <person name="Harada K."/>
        </authorList>
    </citation>
    <scope>NUCLEOTIDE SEQUENCE [LARGE SCALE GENOMIC DNA]</scope>
    <source>
        <strain evidence="8 9">B9</strain>
    </source>
</reference>
<dbReference type="InterPro" id="IPR039121">
    <property type="entry name" value="NUDT19"/>
</dbReference>